<dbReference type="InterPro" id="IPR011990">
    <property type="entry name" value="TPR-like_helical_dom_sf"/>
</dbReference>
<keyword evidence="1" id="KW-0677">Repeat</keyword>
<evidence type="ECO:0000256" key="4">
    <source>
        <dbReference type="SAM" id="MobiDB-lite"/>
    </source>
</evidence>
<accession>A0A939HNW2</accession>
<dbReference type="InterPro" id="IPR050498">
    <property type="entry name" value="Ycf3"/>
</dbReference>
<organism evidence="5 6">
    <name type="scientific">Acetobacter garciniae</name>
    <dbReference type="NCBI Taxonomy" id="2817435"/>
    <lineage>
        <taxon>Bacteria</taxon>
        <taxon>Pseudomonadati</taxon>
        <taxon>Pseudomonadota</taxon>
        <taxon>Alphaproteobacteria</taxon>
        <taxon>Acetobacterales</taxon>
        <taxon>Acetobacteraceae</taxon>
        <taxon>Acetobacter</taxon>
    </lineage>
</organism>
<dbReference type="PROSITE" id="PS50005">
    <property type="entry name" value="TPR"/>
    <property type="match status" value="1"/>
</dbReference>
<evidence type="ECO:0000256" key="3">
    <source>
        <dbReference type="PROSITE-ProRule" id="PRU00339"/>
    </source>
</evidence>
<dbReference type="AlphaFoldDB" id="A0A939HNW2"/>
<gene>
    <name evidence="5" type="ORF">J2D77_15860</name>
</gene>
<feature type="repeat" description="TPR" evidence="3">
    <location>
        <begin position="136"/>
        <end position="169"/>
    </location>
</feature>
<dbReference type="Gene3D" id="1.25.40.10">
    <property type="entry name" value="Tetratricopeptide repeat domain"/>
    <property type="match status" value="1"/>
</dbReference>
<keyword evidence="2 3" id="KW-0802">TPR repeat</keyword>
<sequence>MVGEDPFGARDYAQDWLGGGGGRDARHCHALALLNVGEEDTAAQELDDLAHAPADSHAELATPALRGMLAEEAAQAWLSVGQAGRALASAEYGLTLTPQDETLLIARARALLAQNQAEKAAAGLLALLAHAPNADPRAYVLLASAQRQLGQLDAALQSVSHALEIEPNNPAALLERGIIRERKADPVGARKDWQQVLDLAPDSHEGDLARQDLAVMAADPDSP</sequence>
<proteinExistence type="predicted"/>
<reference evidence="5" key="1">
    <citation type="submission" date="2021-03" db="EMBL/GenBank/DDBJ databases">
        <title>The complete genome sequence of Acetobacter sp. TBRC 12339.</title>
        <authorList>
            <person name="Charoenyingcharoen P."/>
            <person name="Yukphan P."/>
        </authorList>
    </citation>
    <scope>NUCLEOTIDE SEQUENCE</scope>
    <source>
        <strain evidence="5">TBRC 12339</strain>
    </source>
</reference>
<dbReference type="Proteomes" id="UP000664073">
    <property type="component" value="Unassembled WGS sequence"/>
</dbReference>
<keyword evidence="6" id="KW-1185">Reference proteome</keyword>
<name>A0A939HNW2_9PROT</name>
<evidence type="ECO:0000256" key="1">
    <source>
        <dbReference type="ARBA" id="ARBA00022737"/>
    </source>
</evidence>
<dbReference type="Pfam" id="PF13181">
    <property type="entry name" value="TPR_8"/>
    <property type="match status" value="1"/>
</dbReference>
<evidence type="ECO:0000313" key="5">
    <source>
        <dbReference type="EMBL" id="MBO1326625.1"/>
    </source>
</evidence>
<dbReference type="SUPFAM" id="SSF48452">
    <property type="entry name" value="TPR-like"/>
    <property type="match status" value="1"/>
</dbReference>
<comment type="caution">
    <text evidence="5">The sequence shown here is derived from an EMBL/GenBank/DDBJ whole genome shotgun (WGS) entry which is preliminary data.</text>
</comment>
<dbReference type="SMART" id="SM00028">
    <property type="entry name" value="TPR"/>
    <property type="match status" value="2"/>
</dbReference>
<feature type="region of interest" description="Disordered" evidence="4">
    <location>
        <begin position="202"/>
        <end position="223"/>
    </location>
</feature>
<dbReference type="EMBL" id="JAFVMH010000013">
    <property type="protein sequence ID" value="MBO1326625.1"/>
    <property type="molecule type" value="Genomic_DNA"/>
</dbReference>
<dbReference type="PANTHER" id="PTHR44858">
    <property type="entry name" value="TETRATRICOPEPTIDE REPEAT PROTEIN 6"/>
    <property type="match status" value="1"/>
</dbReference>
<dbReference type="InterPro" id="IPR019734">
    <property type="entry name" value="TPR_rpt"/>
</dbReference>
<dbReference type="PANTHER" id="PTHR44858:SF1">
    <property type="entry name" value="UDP-N-ACETYLGLUCOSAMINE--PEPTIDE N-ACETYLGLUCOSAMINYLTRANSFERASE SPINDLY-RELATED"/>
    <property type="match status" value="1"/>
</dbReference>
<protein>
    <submittedName>
        <fullName evidence="5">Tetratricopeptide repeat protein</fullName>
    </submittedName>
</protein>
<evidence type="ECO:0000313" key="6">
    <source>
        <dbReference type="Proteomes" id="UP000664073"/>
    </source>
</evidence>
<evidence type="ECO:0000256" key="2">
    <source>
        <dbReference type="ARBA" id="ARBA00022803"/>
    </source>
</evidence>